<feature type="region of interest" description="Disordered" evidence="5">
    <location>
        <begin position="813"/>
        <end position="1080"/>
    </location>
</feature>
<evidence type="ECO:0000256" key="1">
    <source>
        <dbReference type="ARBA" id="ARBA00022723"/>
    </source>
</evidence>
<dbReference type="Pfam" id="PF06839">
    <property type="entry name" value="Zn_ribbon_GRF"/>
    <property type="match status" value="1"/>
</dbReference>
<evidence type="ECO:0000256" key="2">
    <source>
        <dbReference type="ARBA" id="ARBA00022771"/>
    </source>
</evidence>
<dbReference type="InterPro" id="IPR010666">
    <property type="entry name" value="Znf_GRF"/>
</dbReference>
<sequence>MENYWSDSFYRPPRPRRGVDHDFAPPPPQGAELDRFSGRWSHADPNPEGSNHDGQVIYAGPPPGPTRPKSPRARRRRGSTELVYIDEYVRHGSHRHAYGDREFQMTAEEEHQTTCDPDQPVNVHVQLQLPIALDLDDELGELARLRRVGDFRAAKSFFRSKLAEHIGNPYVFVQYAELLLAMEDYKALKSLRPPPSFGVSIEEEGLRRARREKGLNTEDGADPWLDLHPRAEGTLLFWNWSLIKSLVLIHADDCVYSVEWLRSTFSYLDFQDDLGSTEVQIIVLSIKLFVAAFKSASQLNHIGSLQSDFEHWVDWGSLFASLSRQNRHWDCCDLKAIDAIAFGYREHWNWQNNLPGRDRFDFDFTGPWEQLDHDEASLLACLDQTTSVTLAHFTAKPYVIDYIKKSANMLSMMNSAAELLKRHYPAAMRSRPFVRWLILSSQAAGEKSDELSSLEHGRSWWGVFHNLTVRPGCVTMGWSDGISLPIYIPRGTEVPKWEALENPQPINEALHLALNLARDMDDYPTQAICYKLLALRCKDPTPFLESLCRLQEAHGDRAEYLKTLLSSYIGLDDVRSAKRLLDKLTDFRDVFSVGAYNRADIEVHWAHDVIKRALMSRIDGRHHQDMLGWVDADYVRYLPKQAREFADEVRAERTSLVRQRDEPQLHYPRPPPVSDARLQRAASASVDNRGGRPEERVANDGPFAGETLREKRERLRKQLTELKAAREAEAARAAVAQEEDDNNFSTDRQYPRRIPSPDDSADQRWDDAAAKDRQVILWKGDFRNHEQWLALNRGELDPEEYYRRWAARNPDAARAAWSSRPSLERERERRDAESDSCDSGDESSPVARVARRRWDSHSSSSDGEGSSWYPEHQYYPPPPITSEVVDRRDAPGIPPASKAPDSPTFTQGENTAEPAEMATSKEPTWTWRQPTVISTAPAEVQRPSVPPHESATRSRRARVDEDSDSDAPPLTRGSQDYHPREPRIHSAPTSLHGNLGRYSSHRELDTTPGPADPVPERRYASPRAVRWEDHERRRQNDRIGNRAPSVVTSDGPSHALSAEASAPLTPVVRRQQRMEPGRRRPSVAVVPLPTEGMPRTAPRRGRPSVTIADPAVGSSTAVGAAGLAHAQAFEGGSLSSNRITLPNSRAHYDRDKKWWYCNCNPDLAASIRRVNKETKNKGRRFWTCSKDRSMSCDFFLWEDDACVVEARAEGQSPP</sequence>
<gene>
    <name evidence="7" type="ORF">PoMZ_07141</name>
</gene>
<keyword evidence="3" id="KW-0862">Zinc</keyword>
<dbReference type="AlphaFoldDB" id="A0A4P7NEE3"/>
<feature type="compositionally biased region" description="Basic and acidic residues" evidence="5">
    <location>
        <begin position="822"/>
        <end position="833"/>
    </location>
</feature>
<dbReference type="PROSITE" id="PS51999">
    <property type="entry name" value="ZF_GRF"/>
    <property type="match status" value="1"/>
</dbReference>
<organism evidence="7 8">
    <name type="scientific">Pyricularia oryzae</name>
    <name type="common">Rice blast fungus</name>
    <name type="synonym">Magnaporthe oryzae</name>
    <dbReference type="NCBI Taxonomy" id="318829"/>
    <lineage>
        <taxon>Eukaryota</taxon>
        <taxon>Fungi</taxon>
        <taxon>Dikarya</taxon>
        <taxon>Ascomycota</taxon>
        <taxon>Pezizomycotina</taxon>
        <taxon>Sordariomycetes</taxon>
        <taxon>Sordariomycetidae</taxon>
        <taxon>Magnaporthales</taxon>
        <taxon>Pyriculariaceae</taxon>
        <taxon>Pyricularia</taxon>
    </lineage>
</organism>
<feature type="compositionally biased region" description="Basic and acidic residues" evidence="5">
    <location>
        <begin position="654"/>
        <end position="664"/>
    </location>
</feature>
<feature type="compositionally biased region" description="Low complexity" evidence="5">
    <location>
        <begin position="857"/>
        <end position="867"/>
    </location>
</feature>
<feature type="region of interest" description="Disordered" evidence="5">
    <location>
        <begin position="1"/>
        <end position="77"/>
    </location>
</feature>
<feature type="compositionally biased region" description="Basic and acidic residues" evidence="5">
    <location>
        <begin position="975"/>
        <end position="984"/>
    </location>
</feature>
<evidence type="ECO:0000313" key="7">
    <source>
        <dbReference type="EMBL" id="QBZ60203.1"/>
    </source>
</evidence>
<evidence type="ECO:0000256" key="5">
    <source>
        <dbReference type="SAM" id="MobiDB-lite"/>
    </source>
</evidence>
<evidence type="ECO:0000313" key="8">
    <source>
        <dbReference type="Proteomes" id="UP000294847"/>
    </source>
</evidence>
<evidence type="ECO:0000256" key="4">
    <source>
        <dbReference type="PROSITE-ProRule" id="PRU01343"/>
    </source>
</evidence>
<evidence type="ECO:0000259" key="6">
    <source>
        <dbReference type="PROSITE" id="PS51999"/>
    </source>
</evidence>
<protein>
    <recommendedName>
        <fullName evidence="6">GRF-type domain-containing protein</fullName>
    </recommendedName>
</protein>
<feature type="region of interest" description="Disordered" evidence="5">
    <location>
        <begin position="730"/>
        <end position="766"/>
    </location>
</feature>
<evidence type="ECO:0000256" key="3">
    <source>
        <dbReference type="ARBA" id="ARBA00022833"/>
    </source>
</evidence>
<feature type="compositionally biased region" description="Basic and acidic residues" evidence="5">
    <location>
        <begin position="689"/>
        <end position="698"/>
    </location>
</feature>
<feature type="compositionally biased region" description="Polar residues" evidence="5">
    <location>
        <begin position="921"/>
        <end position="934"/>
    </location>
</feature>
<reference evidence="7 8" key="1">
    <citation type="journal article" date="2019" name="Mol. Biol. Evol.">
        <title>Blast fungal genomes show frequent chromosomal changes, gene gains and losses, and effector gene turnover.</title>
        <authorList>
            <person name="Gomez Luciano L.B."/>
            <person name="Jason Tsai I."/>
            <person name="Chuma I."/>
            <person name="Tosa Y."/>
            <person name="Chen Y.H."/>
            <person name="Li J.Y."/>
            <person name="Li M.Y."/>
            <person name="Jade Lu M.Y."/>
            <person name="Nakayashiki H."/>
            <person name="Li W.H."/>
        </authorList>
    </citation>
    <scope>NUCLEOTIDE SEQUENCE [LARGE SCALE GENOMIC DNA]</scope>
    <source>
        <strain evidence="7">MZ5-1-6</strain>
    </source>
</reference>
<feature type="compositionally biased region" description="Basic and acidic residues" evidence="5">
    <location>
        <begin position="1014"/>
        <end position="1040"/>
    </location>
</feature>
<name>A0A4P7NEE3_PYROR</name>
<feature type="domain" description="GRF-type" evidence="6">
    <location>
        <begin position="1157"/>
        <end position="1201"/>
    </location>
</feature>
<feature type="region of interest" description="Disordered" evidence="5">
    <location>
        <begin position="654"/>
        <end position="710"/>
    </location>
</feature>
<dbReference type="EMBL" id="CP034207">
    <property type="protein sequence ID" value="QBZ60203.1"/>
    <property type="molecule type" value="Genomic_DNA"/>
</dbReference>
<keyword evidence="2 4" id="KW-0863">Zinc-finger</keyword>
<keyword evidence="1" id="KW-0479">Metal-binding</keyword>
<dbReference type="GO" id="GO:0008270">
    <property type="term" value="F:zinc ion binding"/>
    <property type="evidence" value="ECO:0007669"/>
    <property type="project" value="UniProtKB-KW"/>
</dbReference>
<accession>A0A4P7NEE3</accession>
<dbReference type="Proteomes" id="UP000294847">
    <property type="component" value="Chromosome 4"/>
</dbReference>
<proteinExistence type="predicted"/>